<evidence type="ECO:0000313" key="1">
    <source>
        <dbReference type="EMBL" id="OJI84594.1"/>
    </source>
</evidence>
<dbReference type="OMA" id="NGSHEMR"/>
<accession>A0A1L9N641</accession>
<dbReference type="VEuPathDB" id="FungiDB:ASPTUDRAFT_56481"/>
<dbReference type="EMBL" id="KV878203">
    <property type="protein sequence ID" value="OJI84594.1"/>
    <property type="molecule type" value="Genomic_DNA"/>
</dbReference>
<gene>
    <name evidence="1" type="ORF">ASPTUDRAFT_56481</name>
</gene>
<reference evidence="2" key="1">
    <citation type="journal article" date="2017" name="Genome Biol.">
        <title>Comparative genomics reveals high biological diversity and specific adaptations in the industrially and medically important fungal genus Aspergillus.</title>
        <authorList>
            <person name="de Vries R.P."/>
            <person name="Riley R."/>
            <person name="Wiebenga A."/>
            <person name="Aguilar-Osorio G."/>
            <person name="Amillis S."/>
            <person name="Uchima C.A."/>
            <person name="Anderluh G."/>
            <person name="Asadollahi M."/>
            <person name="Askin M."/>
            <person name="Barry K."/>
            <person name="Battaglia E."/>
            <person name="Bayram O."/>
            <person name="Benocci T."/>
            <person name="Braus-Stromeyer S.A."/>
            <person name="Caldana C."/>
            <person name="Canovas D."/>
            <person name="Cerqueira G.C."/>
            <person name="Chen F."/>
            <person name="Chen W."/>
            <person name="Choi C."/>
            <person name="Clum A."/>
            <person name="Dos Santos R.A."/>
            <person name="Damasio A.R."/>
            <person name="Diallinas G."/>
            <person name="Emri T."/>
            <person name="Fekete E."/>
            <person name="Flipphi M."/>
            <person name="Freyberg S."/>
            <person name="Gallo A."/>
            <person name="Gournas C."/>
            <person name="Habgood R."/>
            <person name="Hainaut M."/>
            <person name="Harispe M.L."/>
            <person name="Henrissat B."/>
            <person name="Hilden K.S."/>
            <person name="Hope R."/>
            <person name="Hossain A."/>
            <person name="Karabika E."/>
            <person name="Karaffa L."/>
            <person name="Karanyi Z."/>
            <person name="Krasevec N."/>
            <person name="Kuo A."/>
            <person name="Kusch H."/>
            <person name="LaButti K."/>
            <person name="Lagendijk E.L."/>
            <person name="Lapidus A."/>
            <person name="Levasseur A."/>
            <person name="Lindquist E."/>
            <person name="Lipzen A."/>
            <person name="Logrieco A.F."/>
            <person name="MacCabe A."/>
            <person name="Maekelae M.R."/>
            <person name="Malavazi I."/>
            <person name="Melin P."/>
            <person name="Meyer V."/>
            <person name="Mielnichuk N."/>
            <person name="Miskei M."/>
            <person name="Molnar A.P."/>
            <person name="Mule G."/>
            <person name="Ngan C.Y."/>
            <person name="Orejas M."/>
            <person name="Orosz E."/>
            <person name="Ouedraogo J.P."/>
            <person name="Overkamp K.M."/>
            <person name="Park H.-S."/>
            <person name="Perrone G."/>
            <person name="Piumi F."/>
            <person name="Punt P.J."/>
            <person name="Ram A.F."/>
            <person name="Ramon A."/>
            <person name="Rauscher S."/>
            <person name="Record E."/>
            <person name="Riano-Pachon D.M."/>
            <person name="Robert V."/>
            <person name="Roehrig J."/>
            <person name="Ruller R."/>
            <person name="Salamov A."/>
            <person name="Salih N.S."/>
            <person name="Samson R.A."/>
            <person name="Sandor E."/>
            <person name="Sanguinetti M."/>
            <person name="Schuetze T."/>
            <person name="Sepcic K."/>
            <person name="Shelest E."/>
            <person name="Sherlock G."/>
            <person name="Sophianopoulou V."/>
            <person name="Squina F.M."/>
            <person name="Sun H."/>
            <person name="Susca A."/>
            <person name="Todd R.B."/>
            <person name="Tsang A."/>
            <person name="Unkles S.E."/>
            <person name="van de Wiele N."/>
            <person name="van Rossen-Uffink D."/>
            <person name="Oliveira J.V."/>
            <person name="Vesth T.C."/>
            <person name="Visser J."/>
            <person name="Yu J.-H."/>
            <person name="Zhou M."/>
            <person name="Andersen M.R."/>
            <person name="Archer D.B."/>
            <person name="Baker S.E."/>
            <person name="Benoit I."/>
            <person name="Brakhage A.A."/>
            <person name="Braus G.H."/>
            <person name="Fischer R."/>
            <person name="Frisvad J.C."/>
            <person name="Goldman G.H."/>
            <person name="Houbraken J."/>
            <person name="Oakley B."/>
            <person name="Pocsi I."/>
            <person name="Scazzocchio C."/>
            <person name="Seiboth B."/>
            <person name="vanKuyk P.A."/>
            <person name="Wortman J."/>
            <person name="Dyer P.S."/>
            <person name="Grigoriev I.V."/>
        </authorList>
    </citation>
    <scope>NUCLEOTIDE SEQUENCE [LARGE SCALE GENOMIC DNA]</scope>
    <source>
        <strain evidence="2">CBS 134.48</strain>
    </source>
</reference>
<keyword evidence="2" id="KW-1185">Reference proteome</keyword>
<dbReference type="Gene3D" id="1.25.40.20">
    <property type="entry name" value="Ankyrin repeat-containing domain"/>
    <property type="match status" value="1"/>
</dbReference>
<evidence type="ECO:0000313" key="2">
    <source>
        <dbReference type="Proteomes" id="UP000184304"/>
    </source>
</evidence>
<protein>
    <submittedName>
        <fullName evidence="1">Uncharacterized protein</fullName>
    </submittedName>
</protein>
<dbReference type="Proteomes" id="UP000184304">
    <property type="component" value="Unassembled WGS sequence"/>
</dbReference>
<dbReference type="SUPFAM" id="SSF48403">
    <property type="entry name" value="Ankyrin repeat"/>
    <property type="match status" value="1"/>
</dbReference>
<proteinExistence type="predicted"/>
<dbReference type="AlphaFoldDB" id="A0A1L9N641"/>
<dbReference type="STRING" id="767770.A0A1L9N641"/>
<name>A0A1L9N641_ASPTC</name>
<sequence>MLLAKGASIECLDQSDESPLLWALRACTSGLRERVTRSHGAVITNGTGDTNAVALLKAGCDPNAKDRYRCTPLMSATVHGKVRVIAALLESLRIDQDALDDCGRSAFSEDQRAKYFHDILGILSQCSDKISSLPESILRMDGYQGGMACDVWQIYIDGDGAYYRCSTCNNYQFAICDDCKARGIMCLNGSHEMRQFEQDRFGAERRNRVRFANHPVKVRQSNPTGRYIWLSAVLLLLPAARRG</sequence>
<dbReference type="InterPro" id="IPR036770">
    <property type="entry name" value="Ankyrin_rpt-contain_sf"/>
</dbReference>
<organism evidence="1 2">
    <name type="scientific">Aspergillus tubingensis (strain CBS 134.48)</name>
    <dbReference type="NCBI Taxonomy" id="767770"/>
    <lineage>
        <taxon>Eukaryota</taxon>
        <taxon>Fungi</taxon>
        <taxon>Dikarya</taxon>
        <taxon>Ascomycota</taxon>
        <taxon>Pezizomycotina</taxon>
        <taxon>Eurotiomycetes</taxon>
        <taxon>Eurotiomycetidae</taxon>
        <taxon>Eurotiales</taxon>
        <taxon>Aspergillaceae</taxon>
        <taxon>Aspergillus</taxon>
        <taxon>Aspergillus subgen. Circumdati</taxon>
    </lineage>
</organism>
<dbReference type="OrthoDB" id="4503265at2759"/>